<organism evidence="1 2">
    <name type="scientific">Adiantum capillus-veneris</name>
    <name type="common">Maidenhair fern</name>
    <dbReference type="NCBI Taxonomy" id="13818"/>
    <lineage>
        <taxon>Eukaryota</taxon>
        <taxon>Viridiplantae</taxon>
        <taxon>Streptophyta</taxon>
        <taxon>Embryophyta</taxon>
        <taxon>Tracheophyta</taxon>
        <taxon>Polypodiopsida</taxon>
        <taxon>Polypodiidae</taxon>
        <taxon>Polypodiales</taxon>
        <taxon>Pteridineae</taxon>
        <taxon>Pteridaceae</taxon>
        <taxon>Vittarioideae</taxon>
        <taxon>Adiantum</taxon>
    </lineage>
</organism>
<gene>
    <name evidence="1" type="ORF">GOP47_0019773</name>
</gene>
<name>A0A9D4Z7D1_ADICA</name>
<dbReference type="Proteomes" id="UP000886520">
    <property type="component" value="Chromosome 19"/>
</dbReference>
<sequence length="229" mass="24104">MLTISVLIGTGAGEGLHLEWPLILVKRVEHQYVLATEPLTISKANVVEPAPPLDGGPPALGAPPAGVAGGIATEHKVGIMHDQLCVTFGCSEHSSGSVLLEHEAINLGILDASKKEAATRQSGWKGGVALSAHGVGSVCNSSQSSAVEHILSFKAIHIPPVECSSSLDDVGLGVFPTNYFTSDVALSAQLKCRDVFLLRESRLKKHQFQMHEAKGISAEEGLKEYNVGI</sequence>
<dbReference type="EMBL" id="JABFUD020000019">
    <property type="protein sequence ID" value="KAI5065078.1"/>
    <property type="molecule type" value="Genomic_DNA"/>
</dbReference>
<comment type="caution">
    <text evidence="1">The sequence shown here is derived from an EMBL/GenBank/DDBJ whole genome shotgun (WGS) entry which is preliminary data.</text>
</comment>
<keyword evidence="2" id="KW-1185">Reference proteome</keyword>
<reference evidence="1" key="1">
    <citation type="submission" date="2021-01" db="EMBL/GenBank/DDBJ databases">
        <title>Adiantum capillus-veneris genome.</title>
        <authorList>
            <person name="Fang Y."/>
            <person name="Liao Q."/>
        </authorList>
    </citation>
    <scope>NUCLEOTIDE SEQUENCE</scope>
    <source>
        <strain evidence="1">H3</strain>
        <tissue evidence="1">Leaf</tissue>
    </source>
</reference>
<protein>
    <submittedName>
        <fullName evidence="1">Uncharacterized protein</fullName>
    </submittedName>
</protein>
<evidence type="ECO:0000313" key="1">
    <source>
        <dbReference type="EMBL" id="KAI5065078.1"/>
    </source>
</evidence>
<proteinExistence type="predicted"/>
<evidence type="ECO:0000313" key="2">
    <source>
        <dbReference type="Proteomes" id="UP000886520"/>
    </source>
</evidence>
<dbReference type="AlphaFoldDB" id="A0A9D4Z7D1"/>
<accession>A0A9D4Z7D1</accession>